<gene>
    <name evidence="1" type="ORF">LOK49_LG04G00911</name>
</gene>
<keyword evidence="2" id="KW-1185">Reference proteome</keyword>
<name>A0ACC0I469_9ERIC</name>
<reference evidence="1 2" key="1">
    <citation type="journal article" date="2022" name="Plant J.">
        <title>Chromosome-level genome of Camellia lanceoleosa provides a valuable resource for understanding genome evolution and self-incompatibility.</title>
        <authorList>
            <person name="Gong W."/>
            <person name="Xiao S."/>
            <person name="Wang L."/>
            <person name="Liao Z."/>
            <person name="Chang Y."/>
            <person name="Mo W."/>
            <person name="Hu G."/>
            <person name="Li W."/>
            <person name="Zhao G."/>
            <person name="Zhu H."/>
            <person name="Hu X."/>
            <person name="Ji K."/>
            <person name="Xiang X."/>
            <person name="Song Q."/>
            <person name="Yuan D."/>
            <person name="Jin S."/>
            <person name="Zhang L."/>
        </authorList>
    </citation>
    <scope>NUCLEOTIDE SEQUENCE [LARGE SCALE GENOMIC DNA]</scope>
    <source>
        <strain evidence="1">SQ_2022a</strain>
    </source>
</reference>
<accession>A0ACC0I469</accession>
<evidence type="ECO:0000313" key="2">
    <source>
        <dbReference type="Proteomes" id="UP001060215"/>
    </source>
</evidence>
<protein>
    <submittedName>
        <fullName evidence="1">Nicotinate phosphoribosyltransferase 1</fullName>
    </submittedName>
</protein>
<dbReference type="Proteomes" id="UP001060215">
    <property type="component" value="Chromosome 2"/>
</dbReference>
<keyword evidence="1" id="KW-0328">Glycosyltransferase</keyword>
<comment type="caution">
    <text evidence="1">The sequence shown here is derived from an EMBL/GenBank/DDBJ whole genome shotgun (WGS) entry which is preliminary data.</text>
</comment>
<sequence length="484" mass="54237">MEAAKANGPKKEQNQRPVIPGPTNPMVTPLLSDFYQFTMAYSYWKAAKHNERAVFDLYFRKNPFGGEYTIFAGLEECIRFIANFKFTAEEIAFIRASLPKTCEDGFYDYLRGIDCSDVEVHAVPEGSVAFPKVPLLIVEGPIAVVQLLETPILNLINYASLVSTNAARHRFVAGKSKLLLEFGLRRAQGPDGGIGASKYSYIGGFDATSNVEAGRLFGIPLRGTHSHAFVSSFMSPDEIVEKSLKSYDGSSTCEDFVSLAQTWLSKIKRSHSLHGIFGETNQSELAAFTSYALAFPNSFLALVDTYDGHEVDAFGIGTYLVTCYAQAALGCVFKLVEINNQPRIKLSEDVSKVSIPCRKRCFRLYGKEGYPLVDIMTGENEPPPKVSERVLCRHPFSESKRAYVVPQRVEELLKCFWPGSTDKAREELPPLKDIRDRCIKQLELMRSDHMRRLNPTPYKVSVSAKLYDFIHFLWLNEAPVGELQ</sequence>
<proteinExistence type="predicted"/>
<evidence type="ECO:0000313" key="1">
    <source>
        <dbReference type="EMBL" id="KAI8020048.1"/>
    </source>
</evidence>
<dbReference type="EMBL" id="CM045759">
    <property type="protein sequence ID" value="KAI8020048.1"/>
    <property type="molecule type" value="Genomic_DNA"/>
</dbReference>
<keyword evidence="1" id="KW-0808">Transferase</keyword>
<organism evidence="1 2">
    <name type="scientific">Camellia lanceoleosa</name>
    <dbReference type="NCBI Taxonomy" id="1840588"/>
    <lineage>
        <taxon>Eukaryota</taxon>
        <taxon>Viridiplantae</taxon>
        <taxon>Streptophyta</taxon>
        <taxon>Embryophyta</taxon>
        <taxon>Tracheophyta</taxon>
        <taxon>Spermatophyta</taxon>
        <taxon>Magnoliopsida</taxon>
        <taxon>eudicotyledons</taxon>
        <taxon>Gunneridae</taxon>
        <taxon>Pentapetalae</taxon>
        <taxon>asterids</taxon>
        <taxon>Ericales</taxon>
        <taxon>Theaceae</taxon>
        <taxon>Camellia</taxon>
    </lineage>
</organism>